<protein>
    <submittedName>
        <fullName evidence="1">Uncharacterized protein</fullName>
    </submittedName>
</protein>
<organism evidence="1 2">
    <name type="scientific">Fusarium decemcellulare</name>
    <dbReference type="NCBI Taxonomy" id="57161"/>
    <lineage>
        <taxon>Eukaryota</taxon>
        <taxon>Fungi</taxon>
        <taxon>Dikarya</taxon>
        <taxon>Ascomycota</taxon>
        <taxon>Pezizomycotina</taxon>
        <taxon>Sordariomycetes</taxon>
        <taxon>Hypocreomycetidae</taxon>
        <taxon>Hypocreales</taxon>
        <taxon>Nectriaceae</taxon>
        <taxon>Fusarium</taxon>
        <taxon>Fusarium decemcellulare species complex</taxon>
    </lineage>
</organism>
<comment type="caution">
    <text evidence="1">The sequence shown here is derived from an EMBL/GenBank/DDBJ whole genome shotgun (WGS) entry which is preliminary data.</text>
</comment>
<gene>
    <name evidence="1" type="ORF">NM208_g16211</name>
</gene>
<accession>A0ACC1RBD8</accession>
<evidence type="ECO:0000313" key="1">
    <source>
        <dbReference type="EMBL" id="KAJ3505286.1"/>
    </source>
</evidence>
<dbReference type="Proteomes" id="UP001148629">
    <property type="component" value="Unassembled WGS sequence"/>
</dbReference>
<reference evidence="1" key="1">
    <citation type="submission" date="2022-08" db="EMBL/GenBank/DDBJ databases">
        <title>Genome Sequence of Fusarium decemcellulare.</title>
        <authorList>
            <person name="Buettner E."/>
        </authorList>
    </citation>
    <scope>NUCLEOTIDE SEQUENCE</scope>
    <source>
        <strain evidence="1">Babe19</strain>
    </source>
</reference>
<keyword evidence="2" id="KW-1185">Reference proteome</keyword>
<evidence type="ECO:0000313" key="2">
    <source>
        <dbReference type="Proteomes" id="UP001148629"/>
    </source>
</evidence>
<sequence>MQQFVEDFGVDPDVKDGHGATPITYALLIHDEDKAWETICFLFYLKAKKDTMFRVGSNCWTYADLARSMNKKKLPTLLEDAADDASSRTNSLTDVHALASCVPGCKRGGE</sequence>
<name>A0ACC1RBD8_9HYPO</name>
<proteinExistence type="predicted"/>
<dbReference type="EMBL" id="JANRMS010004859">
    <property type="protein sequence ID" value="KAJ3505286.1"/>
    <property type="molecule type" value="Genomic_DNA"/>
</dbReference>